<comment type="caution">
    <text evidence="3">The sequence shown here is derived from an EMBL/GenBank/DDBJ whole genome shotgun (WGS) entry which is preliminary data.</text>
</comment>
<dbReference type="Gene3D" id="1.10.1410.40">
    <property type="match status" value="1"/>
</dbReference>
<sequence>MINNTYSFSAIELILAEGRTRNEKLLNSVAKSIYYKYLYKKTASQEDKEQYIPSYFVKTTIFWMCEQKHYELNKIDGTNDEEIEKKLALEWIQYTSKLLWNGVVKHYFLEEVNILDSYPIDSVTIAWDILKNGIDLDNRAFISATEKVRDGLLKLKCEQYVEHQRFKKNLSIIDIKQ</sequence>
<dbReference type="Proteomes" id="UP000682733">
    <property type="component" value="Unassembled WGS sequence"/>
</dbReference>
<dbReference type="EMBL" id="CAJOBA010006515">
    <property type="protein sequence ID" value="CAF3774948.1"/>
    <property type="molecule type" value="Genomic_DNA"/>
</dbReference>
<dbReference type="Pfam" id="PF20266">
    <property type="entry name" value="Mab-21_C"/>
    <property type="match status" value="1"/>
</dbReference>
<feature type="non-terminal residue" evidence="3">
    <location>
        <position position="1"/>
    </location>
</feature>
<evidence type="ECO:0000313" key="4">
    <source>
        <dbReference type="Proteomes" id="UP000682733"/>
    </source>
</evidence>
<dbReference type="EMBL" id="CAJNOK010006507">
    <property type="protein sequence ID" value="CAF1005818.1"/>
    <property type="molecule type" value="Genomic_DNA"/>
</dbReference>
<evidence type="ECO:0000313" key="3">
    <source>
        <dbReference type="EMBL" id="CAF3774948.1"/>
    </source>
</evidence>
<gene>
    <name evidence="2" type="ORF">OVA965_LOCUS14791</name>
    <name evidence="3" type="ORF">TMI583_LOCUS14795</name>
</gene>
<name>A0A8S2ITA1_9BILA</name>
<evidence type="ECO:0000259" key="1">
    <source>
        <dbReference type="Pfam" id="PF20266"/>
    </source>
</evidence>
<protein>
    <recommendedName>
        <fullName evidence="1">Mab-21-like HhH/H2TH-like domain-containing protein</fullName>
    </recommendedName>
</protein>
<dbReference type="AlphaFoldDB" id="A0A8S2ITA1"/>
<reference evidence="3" key="1">
    <citation type="submission" date="2021-02" db="EMBL/GenBank/DDBJ databases">
        <authorList>
            <person name="Nowell W R."/>
        </authorList>
    </citation>
    <scope>NUCLEOTIDE SEQUENCE</scope>
</reference>
<proteinExistence type="predicted"/>
<accession>A0A8S2ITA1</accession>
<feature type="domain" description="Mab-21-like HhH/H2TH-like" evidence="1">
    <location>
        <begin position="36"/>
        <end position="123"/>
    </location>
</feature>
<organism evidence="3 4">
    <name type="scientific">Didymodactylos carnosus</name>
    <dbReference type="NCBI Taxonomy" id="1234261"/>
    <lineage>
        <taxon>Eukaryota</taxon>
        <taxon>Metazoa</taxon>
        <taxon>Spiralia</taxon>
        <taxon>Gnathifera</taxon>
        <taxon>Rotifera</taxon>
        <taxon>Eurotatoria</taxon>
        <taxon>Bdelloidea</taxon>
        <taxon>Philodinida</taxon>
        <taxon>Philodinidae</taxon>
        <taxon>Didymodactylos</taxon>
    </lineage>
</organism>
<evidence type="ECO:0000313" key="2">
    <source>
        <dbReference type="EMBL" id="CAF1005818.1"/>
    </source>
</evidence>
<dbReference type="InterPro" id="IPR046906">
    <property type="entry name" value="Mab-21_HhH/H2TH-like"/>
</dbReference>
<dbReference type="Proteomes" id="UP000677228">
    <property type="component" value="Unassembled WGS sequence"/>
</dbReference>